<evidence type="ECO:0000256" key="3">
    <source>
        <dbReference type="ARBA" id="ARBA00022448"/>
    </source>
</evidence>
<feature type="compositionally biased region" description="Basic residues" evidence="9">
    <location>
        <begin position="220"/>
        <end position="233"/>
    </location>
</feature>
<name>A0A182Y0I1_ANOST</name>
<keyword evidence="5" id="KW-0862">Zinc</keyword>
<dbReference type="GO" id="GO:0005385">
    <property type="term" value="F:zinc ion transmembrane transporter activity"/>
    <property type="evidence" value="ECO:0007669"/>
    <property type="project" value="TreeGrafter"/>
</dbReference>
<evidence type="ECO:0000259" key="11">
    <source>
        <dbReference type="Pfam" id="PF01545"/>
    </source>
</evidence>
<keyword evidence="7" id="KW-0406">Ion transport</keyword>
<feature type="domain" description="Cation efflux protein transmembrane" evidence="11">
    <location>
        <begin position="386"/>
        <end position="464"/>
    </location>
</feature>
<sequence>MSAANYIEVSIHSEPEDDDRGMTDLELQQCNSSSSSSRQHLLQSITNLSNPACLFTPATKSSTESYGKAEKRKLMWATLFTVAFMTAEFVGGYLSGSLAIMTDAAHLLSDCISFVIAIISIWISNRPADARMSFGYRRVEVLGALLSIFGIWALTAVLVVMSANRLLEGDYEIDADTMIIVAILGVVMNVATAFILHGSCSVVPHGHSHGHSHGHDHSHAHSHGHSHNSRPRSKTPQLIAPRLSLSRSCSPLPRRMLRAQSCDEKKCDKLEQLIIPNFPPSPQTASPLSSHHNSRHNSFALTGDHSQRPNLDTILNNARLKLHKESLRQRMSIDAGLNSPDLISSSKLAYSRISTDPESSTRGHSDDEGHSERGEQSSSEHHSHHHAECSETDHQDESSNLNVRAAIIHVIGDFIQSIGVLVAAIVIKFAPHLKVFDPICTFVFSLIVLVTTVRIFRDSMRILVDAVPVDISLERLSSELSYIEGVKTVHDLRVWSVSTGWVVMTAHLMIDPLANASEILATADHIARHDFRIKHSTVQIEKMHF</sequence>
<proteinExistence type="inferred from homology"/>
<dbReference type="VEuPathDB" id="VectorBase:ASTEI20_036299"/>
<keyword evidence="4 10" id="KW-0812">Transmembrane</keyword>
<organism evidence="13 14">
    <name type="scientific">Anopheles stephensi</name>
    <name type="common">Indo-Pakistan malaria mosquito</name>
    <dbReference type="NCBI Taxonomy" id="30069"/>
    <lineage>
        <taxon>Eukaryota</taxon>
        <taxon>Metazoa</taxon>
        <taxon>Ecdysozoa</taxon>
        <taxon>Arthropoda</taxon>
        <taxon>Hexapoda</taxon>
        <taxon>Insecta</taxon>
        <taxon>Pterygota</taxon>
        <taxon>Neoptera</taxon>
        <taxon>Endopterygota</taxon>
        <taxon>Diptera</taxon>
        <taxon>Nematocera</taxon>
        <taxon>Culicoidea</taxon>
        <taxon>Culicidae</taxon>
        <taxon>Anophelinae</taxon>
        <taxon>Anopheles</taxon>
    </lineage>
</organism>
<keyword evidence="3" id="KW-0813">Transport</keyword>
<keyword evidence="14" id="KW-1185">Reference proteome</keyword>
<dbReference type="Proteomes" id="UP000076408">
    <property type="component" value="Unassembled WGS sequence"/>
</dbReference>
<comment type="subcellular location">
    <subcellularLocation>
        <location evidence="1">Membrane</location>
        <topology evidence="1">Multi-pass membrane protein</topology>
    </subcellularLocation>
</comment>
<evidence type="ECO:0000256" key="1">
    <source>
        <dbReference type="ARBA" id="ARBA00004141"/>
    </source>
</evidence>
<evidence type="ECO:0000313" key="14">
    <source>
        <dbReference type="Proteomes" id="UP000076408"/>
    </source>
</evidence>
<accession>A0A182Y0I1</accession>
<feature type="domain" description="Cation efflux protein cytoplasmic" evidence="12">
    <location>
        <begin position="470"/>
        <end position="542"/>
    </location>
</feature>
<evidence type="ECO:0000256" key="8">
    <source>
        <dbReference type="ARBA" id="ARBA00023136"/>
    </source>
</evidence>
<dbReference type="InterPro" id="IPR027469">
    <property type="entry name" value="Cation_efflux_TMD_sf"/>
</dbReference>
<dbReference type="AlphaFoldDB" id="A0A182Y0I1"/>
<dbReference type="SUPFAM" id="SSF160240">
    <property type="entry name" value="Cation efflux protein cytoplasmic domain-like"/>
    <property type="match status" value="1"/>
</dbReference>
<reference evidence="13" key="2">
    <citation type="submission" date="2020-05" db="UniProtKB">
        <authorList>
            <consortium name="EnsemblMetazoa"/>
        </authorList>
    </citation>
    <scope>IDENTIFICATION</scope>
    <source>
        <strain evidence="13">Indian</strain>
    </source>
</reference>
<dbReference type="STRING" id="30069.A0A182Y0I1"/>
<dbReference type="InterPro" id="IPR058533">
    <property type="entry name" value="Cation_efflux_TM"/>
</dbReference>
<dbReference type="Pfam" id="PF01545">
    <property type="entry name" value="Cation_efflux"/>
    <property type="match status" value="2"/>
</dbReference>
<dbReference type="GO" id="GO:0005886">
    <property type="term" value="C:plasma membrane"/>
    <property type="evidence" value="ECO:0007669"/>
    <property type="project" value="TreeGrafter"/>
</dbReference>
<reference evidence="14" key="1">
    <citation type="journal article" date="2014" name="Genome Biol.">
        <title>Genome analysis of a major urban malaria vector mosquito, Anopheles stephensi.</title>
        <authorList>
            <person name="Jiang X."/>
            <person name="Peery A."/>
            <person name="Hall A.B."/>
            <person name="Sharma A."/>
            <person name="Chen X.G."/>
            <person name="Waterhouse R.M."/>
            <person name="Komissarov A."/>
            <person name="Riehle M.M."/>
            <person name="Shouche Y."/>
            <person name="Sharakhova M.V."/>
            <person name="Lawson D."/>
            <person name="Pakpour N."/>
            <person name="Arensburger P."/>
            <person name="Davidson V.L."/>
            <person name="Eiglmeier K."/>
            <person name="Emrich S."/>
            <person name="George P."/>
            <person name="Kennedy R.C."/>
            <person name="Mane S.P."/>
            <person name="Maslen G."/>
            <person name="Oringanje C."/>
            <person name="Qi Y."/>
            <person name="Settlage R."/>
            <person name="Tojo M."/>
            <person name="Tubio J.M."/>
            <person name="Unger M.F."/>
            <person name="Wang B."/>
            <person name="Vernick K.D."/>
            <person name="Ribeiro J.M."/>
            <person name="James A.A."/>
            <person name="Michel K."/>
            <person name="Riehle M.A."/>
            <person name="Luckhart S."/>
            <person name="Sharakhov I.V."/>
            <person name="Tu Z."/>
        </authorList>
    </citation>
    <scope>NUCLEOTIDE SEQUENCE [LARGE SCALE GENOMIC DNA]</scope>
    <source>
        <strain evidence="14">Indian</strain>
    </source>
</reference>
<feature type="transmembrane region" description="Helical" evidence="10">
    <location>
        <begin position="175"/>
        <end position="196"/>
    </location>
</feature>
<dbReference type="GO" id="GO:0010043">
    <property type="term" value="P:response to zinc ion"/>
    <property type="evidence" value="ECO:0007669"/>
    <property type="project" value="TreeGrafter"/>
</dbReference>
<dbReference type="InterPro" id="IPR002524">
    <property type="entry name" value="Cation_efflux"/>
</dbReference>
<feature type="transmembrane region" description="Helical" evidence="10">
    <location>
        <begin position="74"/>
        <end position="94"/>
    </location>
</feature>
<dbReference type="Pfam" id="PF16916">
    <property type="entry name" value="ZT_dimer"/>
    <property type="match status" value="1"/>
</dbReference>
<dbReference type="NCBIfam" id="TIGR01297">
    <property type="entry name" value="CDF"/>
    <property type="match status" value="1"/>
</dbReference>
<evidence type="ECO:0000256" key="9">
    <source>
        <dbReference type="SAM" id="MobiDB-lite"/>
    </source>
</evidence>
<comment type="similarity">
    <text evidence="2">Belongs to the cation diffusion facilitator (CDF) transporter (TC 2.A.4) family. SLC30A subfamily.</text>
</comment>
<feature type="region of interest" description="Disordered" evidence="9">
    <location>
        <begin position="275"/>
        <end position="310"/>
    </location>
</feature>
<feature type="region of interest" description="Disordered" evidence="9">
    <location>
        <begin position="206"/>
        <end position="237"/>
    </location>
</feature>
<dbReference type="Gene3D" id="1.20.1510.10">
    <property type="entry name" value="Cation efflux protein transmembrane domain"/>
    <property type="match status" value="2"/>
</dbReference>
<dbReference type="SUPFAM" id="SSF161111">
    <property type="entry name" value="Cation efflux protein transmembrane domain-like"/>
    <property type="match status" value="1"/>
</dbReference>
<dbReference type="PANTHER" id="PTHR11562:SF84">
    <property type="entry name" value="LD05335P"/>
    <property type="match status" value="1"/>
</dbReference>
<dbReference type="OMA" id="AHILHIH"/>
<feature type="transmembrane region" description="Helical" evidence="10">
    <location>
        <begin position="144"/>
        <end position="163"/>
    </location>
</feature>
<evidence type="ECO:0000256" key="6">
    <source>
        <dbReference type="ARBA" id="ARBA00022989"/>
    </source>
</evidence>
<evidence type="ECO:0000313" key="13">
    <source>
        <dbReference type="EnsemblMetazoa" id="ASTEI01967-PA"/>
    </source>
</evidence>
<feature type="transmembrane region" description="Helical" evidence="10">
    <location>
        <begin position="106"/>
        <end position="123"/>
    </location>
</feature>
<feature type="transmembrane region" description="Helical" evidence="10">
    <location>
        <begin position="435"/>
        <end position="456"/>
    </location>
</feature>
<protein>
    <recommendedName>
        <fullName evidence="15">Cation efflux protein cytoplasmic domain-containing protein</fullName>
    </recommendedName>
</protein>
<dbReference type="InterPro" id="IPR036837">
    <property type="entry name" value="Cation_efflux_CTD_sf"/>
</dbReference>
<dbReference type="InterPro" id="IPR027470">
    <property type="entry name" value="Cation_efflux_CTD"/>
</dbReference>
<evidence type="ECO:0000256" key="10">
    <source>
        <dbReference type="SAM" id="Phobius"/>
    </source>
</evidence>
<feature type="region of interest" description="Disordered" evidence="9">
    <location>
        <begin position="353"/>
        <end position="396"/>
    </location>
</feature>
<dbReference type="VEuPathDB" id="VectorBase:ASTE000047"/>
<evidence type="ECO:0000256" key="2">
    <source>
        <dbReference type="ARBA" id="ARBA00008873"/>
    </source>
</evidence>
<feature type="region of interest" description="Disordered" evidence="9">
    <location>
        <begin position="1"/>
        <end position="21"/>
    </location>
</feature>
<evidence type="ECO:0000256" key="4">
    <source>
        <dbReference type="ARBA" id="ARBA00022692"/>
    </source>
</evidence>
<evidence type="ECO:0000259" key="12">
    <source>
        <dbReference type="Pfam" id="PF16916"/>
    </source>
</evidence>
<feature type="compositionally biased region" description="Polar residues" evidence="9">
    <location>
        <begin position="283"/>
        <end position="300"/>
    </location>
</feature>
<dbReference type="PANTHER" id="PTHR11562">
    <property type="entry name" value="CATION EFFLUX PROTEIN/ ZINC TRANSPORTER"/>
    <property type="match status" value="1"/>
</dbReference>
<dbReference type="InterPro" id="IPR050681">
    <property type="entry name" value="CDF/SLC30A"/>
</dbReference>
<evidence type="ECO:0000256" key="7">
    <source>
        <dbReference type="ARBA" id="ARBA00023065"/>
    </source>
</evidence>
<evidence type="ECO:0008006" key="15">
    <source>
        <dbReference type="Google" id="ProtNLM"/>
    </source>
</evidence>
<keyword evidence="5" id="KW-0864">Zinc transport</keyword>
<dbReference type="VEuPathDB" id="VectorBase:ASTEI01967"/>
<feature type="compositionally biased region" description="Basic and acidic residues" evidence="9">
    <location>
        <begin position="359"/>
        <end position="396"/>
    </location>
</feature>
<feature type="domain" description="Cation efflux protein transmembrane" evidence="11">
    <location>
        <begin position="76"/>
        <end position="198"/>
    </location>
</feature>
<evidence type="ECO:0000256" key="5">
    <source>
        <dbReference type="ARBA" id="ARBA00022906"/>
    </source>
</evidence>
<keyword evidence="6 10" id="KW-1133">Transmembrane helix</keyword>
<keyword evidence="8 10" id="KW-0472">Membrane</keyword>
<feature type="transmembrane region" description="Helical" evidence="10">
    <location>
        <begin position="406"/>
        <end position="429"/>
    </location>
</feature>
<dbReference type="EnsemblMetazoa" id="ASTEI01967-RA">
    <property type="protein sequence ID" value="ASTEI01967-PA"/>
    <property type="gene ID" value="ASTEI01967"/>
</dbReference>